<protein>
    <submittedName>
        <fullName evidence="1">Uncharacterized protein</fullName>
    </submittedName>
</protein>
<reference evidence="1" key="1">
    <citation type="submission" date="2022-11" db="EMBL/GenBank/DDBJ databases">
        <authorList>
            <person name="Hyden B.L."/>
            <person name="Feng K."/>
            <person name="Yates T."/>
            <person name="Jawdy S."/>
            <person name="Smart L.B."/>
            <person name="Muchero W."/>
        </authorList>
    </citation>
    <scope>NUCLEOTIDE SEQUENCE</scope>
    <source>
        <tissue evidence="1">Shoot tip</tissue>
    </source>
</reference>
<reference evidence="1" key="2">
    <citation type="journal article" date="2023" name="Int. J. Mol. Sci.">
        <title>De Novo Assembly and Annotation of 11 Diverse Shrub Willow (Salix) Genomes Reveals Novel Gene Organization in Sex-Linked Regions.</title>
        <authorList>
            <person name="Hyden B."/>
            <person name="Feng K."/>
            <person name="Yates T.B."/>
            <person name="Jawdy S."/>
            <person name="Cereghino C."/>
            <person name="Smart L.B."/>
            <person name="Muchero W."/>
        </authorList>
    </citation>
    <scope>NUCLEOTIDE SEQUENCE</scope>
    <source>
        <tissue evidence="1">Shoot tip</tissue>
    </source>
</reference>
<keyword evidence="2" id="KW-1185">Reference proteome</keyword>
<sequence length="117" mass="12786">MCVGWFWKNSRVDEVPGTLPISPSLASAPSWADAGLGRLLIQTPKEMGCRNLLGVSHLPNSLSLPHWLHCRTLLRTDHAYRFATTHYVLDATLLVSTNIDMACSTLLQQASSPAAQS</sequence>
<comment type="caution">
    <text evidence="1">The sequence shown here is derived from an EMBL/GenBank/DDBJ whole genome shotgun (WGS) entry which is preliminary data.</text>
</comment>
<dbReference type="EMBL" id="JAPFFM010000018">
    <property type="protein sequence ID" value="KAJ6691259.1"/>
    <property type="molecule type" value="Genomic_DNA"/>
</dbReference>
<organism evidence="1 2">
    <name type="scientific">Salix koriyanagi</name>
    <dbReference type="NCBI Taxonomy" id="2511006"/>
    <lineage>
        <taxon>Eukaryota</taxon>
        <taxon>Viridiplantae</taxon>
        <taxon>Streptophyta</taxon>
        <taxon>Embryophyta</taxon>
        <taxon>Tracheophyta</taxon>
        <taxon>Spermatophyta</taxon>
        <taxon>Magnoliopsida</taxon>
        <taxon>eudicotyledons</taxon>
        <taxon>Gunneridae</taxon>
        <taxon>Pentapetalae</taxon>
        <taxon>rosids</taxon>
        <taxon>fabids</taxon>
        <taxon>Malpighiales</taxon>
        <taxon>Salicaceae</taxon>
        <taxon>Saliceae</taxon>
        <taxon>Salix</taxon>
    </lineage>
</organism>
<dbReference type="AlphaFoldDB" id="A0A9Q0PNV0"/>
<proteinExistence type="predicted"/>
<name>A0A9Q0PNV0_9ROSI</name>
<dbReference type="Proteomes" id="UP001151752">
    <property type="component" value="Chromosome 17"/>
</dbReference>
<evidence type="ECO:0000313" key="1">
    <source>
        <dbReference type="EMBL" id="KAJ6691259.1"/>
    </source>
</evidence>
<evidence type="ECO:0000313" key="2">
    <source>
        <dbReference type="Proteomes" id="UP001151752"/>
    </source>
</evidence>
<gene>
    <name evidence="1" type="ORF">OIU74_015868</name>
</gene>
<accession>A0A9Q0PNV0</accession>